<organism evidence="1 2">
    <name type="scientific">Amanita muscaria (strain Koide BX008)</name>
    <dbReference type="NCBI Taxonomy" id="946122"/>
    <lineage>
        <taxon>Eukaryota</taxon>
        <taxon>Fungi</taxon>
        <taxon>Dikarya</taxon>
        <taxon>Basidiomycota</taxon>
        <taxon>Agaricomycotina</taxon>
        <taxon>Agaricomycetes</taxon>
        <taxon>Agaricomycetidae</taxon>
        <taxon>Agaricales</taxon>
        <taxon>Pluteineae</taxon>
        <taxon>Amanitaceae</taxon>
        <taxon>Amanita</taxon>
    </lineage>
</organism>
<proteinExistence type="predicted"/>
<sequence length="108" mass="11920">MVVDMAIIDGVSSLLAFDCSETARRVRSVSDAQKLIDIVDLTINNRSFLRECGPEAVCKAAHLASEIFARVPLLPESLFLNRPISNGRWATTSVLEVSLCLLCAVWLW</sequence>
<keyword evidence="2" id="KW-1185">Reference proteome</keyword>
<dbReference type="EMBL" id="KN818340">
    <property type="protein sequence ID" value="KIL58350.1"/>
    <property type="molecule type" value="Genomic_DNA"/>
</dbReference>
<evidence type="ECO:0000313" key="2">
    <source>
        <dbReference type="Proteomes" id="UP000054549"/>
    </source>
</evidence>
<protein>
    <submittedName>
        <fullName evidence="1">Uncharacterized protein</fullName>
    </submittedName>
</protein>
<dbReference type="InParanoid" id="A0A0C2S6I0"/>
<dbReference type="Proteomes" id="UP000054549">
    <property type="component" value="Unassembled WGS sequence"/>
</dbReference>
<evidence type="ECO:0000313" key="1">
    <source>
        <dbReference type="EMBL" id="KIL58350.1"/>
    </source>
</evidence>
<dbReference type="HOGENOM" id="CLU_2196249_0_0_1"/>
<dbReference type="AlphaFoldDB" id="A0A0C2S6I0"/>
<name>A0A0C2S6I0_AMAMK</name>
<reference evidence="1 2" key="1">
    <citation type="submission" date="2014-04" db="EMBL/GenBank/DDBJ databases">
        <title>Evolutionary Origins and Diversification of the Mycorrhizal Mutualists.</title>
        <authorList>
            <consortium name="DOE Joint Genome Institute"/>
            <consortium name="Mycorrhizal Genomics Consortium"/>
            <person name="Kohler A."/>
            <person name="Kuo A."/>
            <person name="Nagy L.G."/>
            <person name="Floudas D."/>
            <person name="Copeland A."/>
            <person name="Barry K.W."/>
            <person name="Cichocki N."/>
            <person name="Veneault-Fourrey C."/>
            <person name="LaButti K."/>
            <person name="Lindquist E.A."/>
            <person name="Lipzen A."/>
            <person name="Lundell T."/>
            <person name="Morin E."/>
            <person name="Murat C."/>
            <person name="Riley R."/>
            <person name="Ohm R."/>
            <person name="Sun H."/>
            <person name="Tunlid A."/>
            <person name="Henrissat B."/>
            <person name="Grigoriev I.V."/>
            <person name="Hibbett D.S."/>
            <person name="Martin F."/>
        </authorList>
    </citation>
    <scope>NUCLEOTIDE SEQUENCE [LARGE SCALE GENOMIC DNA]</scope>
    <source>
        <strain evidence="1 2">Koide BX008</strain>
    </source>
</reference>
<accession>A0A0C2S6I0</accession>
<gene>
    <name evidence="1" type="ORF">M378DRAFT_319441</name>
</gene>